<dbReference type="InterPro" id="IPR023090">
    <property type="entry name" value="UPF0702_alpha/beta_dom_sf"/>
</dbReference>
<dbReference type="Gene3D" id="3.30.240.20">
    <property type="entry name" value="bsu07140 like domains"/>
    <property type="match status" value="1"/>
</dbReference>
<keyword evidence="6 7" id="KW-0472">Membrane</keyword>
<organism evidence="9">
    <name type="scientific">plant metagenome</name>
    <dbReference type="NCBI Taxonomy" id="1297885"/>
    <lineage>
        <taxon>unclassified sequences</taxon>
        <taxon>metagenomes</taxon>
        <taxon>organismal metagenomes</taxon>
    </lineage>
</organism>
<dbReference type="GO" id="GO:0005886">
    <property type="term" value="C:plasma membrane"/>
    <property type="evidence" value="ECO:0007669"/>
    <property type="project" value="UniProtKB-SubCell"/>
</dbReference>
<evidence type="ECO:0000256" key="5">
    <source>
        <dbReference type="ARBA" id="ARBA00022989"/>
    </source>
</evidence>
<name>A0A484Q6I1_9ZZZZ</name>
<feature type="transmembrane region" description="Helical" evidence="7">
    <location>
        <begin position="18"/>
        <end position="37"/>
    </location>
</feature>
<protein>
    <recommendedName>
        <fullName evidence="8">YetF C-terminal domain-containing protein</fullName>
    </recommendedName>
</protein>
<gene>
    <name evidence="9" type="ORF">AMP9_2833</name>
</gene>
<keyword evidence="3" id="KW-1003">Cell membrane</keyword>
<sequence length="176" mass="19560">MNIDWSALFGLQAGPAEMFIRGTAIYWFIFVLLRLAGRRDIGSLGVADLLVLLLVADAAGSAMAGQSTSITDGMFVVAALIFWSVAIDRIGFFFPATRRYLEPGRVRLIHRGVLQRRGMRREFITEAELMAELRLAGLERVEQVKEAYVESDGKISIIRSPGHEAPRRHGKEDKGV</sequence>
<feature type="domain" description="YetF C-terminal" evidence="8">
    <location>
        <begin position="97"/>
        <end position="162"/>
    </location>
</feature>
<dbReference type="Pfam" id="PF04239">
    <property type="entry name" value="DUF421"/>
    <property type="match status" value="1"/>
</dbReference>
<comment type="subcellular location">
    <subcellularLocation>
        <location evidence="1">Cell membrane</location>
        <topology evidence="1">Multi-pass membrane protein</topology>
    </subcellularLocation>
</comment>
<evidence type="ECO:0000256" key="3">
    <source>
        <dbReference type="ARBA" id="ARBA00022475"/>
    </source>
</evidence>
<evidence type="ECO:0000256" key="7">
    <source>
        <dbReference type="SAM" id="Phobius"/>
    </source>
</evidence>
<dbReference type="AlphaFoldDB" id="A0A484Q6I1"/>
<dbReference type="EMBL" id="CAADHY010000032">
    <property type="protein sequence ID" value="VFR33121.1"/>
    <property type="molecule type" value="Genomic_DNA"/>
</dbReference>
<feature type="transmembrane region" description="Helical" evidence="7">
    <location>
        <begin position="75"/>
        <end position="97"/>
    </location>
</feature>
<evidence type="ECO:0000256" key="6">
    <source>
        <dbReference type="ARBA" id="ARBA00023136"/>
    </source>
</evidence>
<evidence type="ECO:0000256" key="2">
    <source>
        <dbReference type="ARBA" id="ARBA00006448"/>
    </source>
</evidence>
<proteinExistence type="inferred from homology"/>
<accession>A0A484Q6I1</accession>
<comment type="similarity">
    <text evidence="2">Belongs to the UPF0702 family.</text>
</comment>
<keyword evidence="5 7" id="KW-1133">Transmembrane helix</keyword>
<dbReference type="PANTHER" id="PTHR34582:SF6">
    <property type="entry name" value="UPF0702 TRANSMEMBRANE PROTEIN YCAP"/>
    <property type="match status" value="1"/>
</dbReference>
<evidence type="ECO:0000313" key="9">
    <source>
        <dbReference type="EMBL" id="VFR33121.1"/>
    </source>
</evidence>
<evidence type="ECO:0000259" key="8">
    <source>
        <dbReference type="Pfam" id="PF04239"/>
    </source>
</evidence>
<dbReference type="InterPro" id="IPR007353">
    <property type="entry name" value="DUF421"/>
</dbReference>
<dbReference type="PANTHER" id="PTHR34582">
    <property type="entry name" value="UPF0702 TRANSMEMBRANE PROTEIN YCAP"/>
    <property type="match status" value="1"/>
</dbReference>
<evidence type="ECO:0000256" key="4">
    <source>
        <dbReference type="ARBA" id="ARBA00022692"/>
    </source>
</evidence>
<evidence type="ECO:0000256" key="1">
    <source>
        <dbReference type="ARBA" id="ARBA00004651"/>
    </source>
</evidence>
<keyword evidence="4 7" id="KW-0812">Transmembrane</keyword>
<reference evidence="9" key="1">
    <citation type="submission" date="2019-03" db="EMBL/GenBank/DDBJ databases">
        <authorList>
            <person name="Danneels B."/>
        </authorList>
    </citation>
    <scope>NUCLEOTIDE SEQUENCE</scope>
</reference>
<feature type="transmembrane region" description="Helical" evidence="7">
    <location>
        <begin position="44"/>
        <end position="63"/>
    </location>
</feature>